<dbReference type="AlphaFoldDB" id="A0A9N9NGV9"/>
<accession>A0A9N9NGV9</accession>
<feature type="region of interest" description="Disordered" evidence="1">
    <location>
        <begin position="87"/>
        <end position="128"/>
    </location>
</feature>
<gene>
    <name evidence="2" type="ORF">RFULGI_LOCUS12147</name>
</gene>
<name>A0A9N9NGV9_9GLOM</name>
<evidence type="ECO:0000313" key="2">
    <source>
        <dbReference type="EMBL" id="CAG8731187.1"/>
    </source>
</evidence>
<feature type="non-terminal residue" evidence="2">
    <location>
        <position position="1"/>
    </location>
</feature>
<dbReference type="OrthoDB" id="2442872at2759"/>
<reference evidence="2" key="1">
    <citation type="submission" date="2021-06" db="EMBL/GenBank/DDBJ databases">
        <authorList>
            <person name="Kallberg Y."/>
            <person name="Tangrot J."/>
            <person name="Rosling A."/>
        </authorList>
    </citation>
    <scope>NUCLEOTIDE SEQUENCE</scope>
    <source>
        <strain evidence="2">IN212</strain>
    </source>
</reference>
<protein>
    <submittedName>
        <fullName evidence="2">7989_t:CDS:1</fullName>
    </submittedName>
</protein>
<evidence type="ECO:0000313" key="3">
    <source>
        <dbReference type="Proteomes" id="UP000789396"/>
    </source>
</evidence>
<feature type="compositionally biased region" description="Polar residues" evidence="1">
    <location>
        <begin position="87"/>
        <end position="98"/>
    </location>
</feature>
<evidence type="ECO:0000256" key="1">
    <source>
        <dbReference type="SAM" id="MobiDB-lite"/>
    </source>
</evidence>
<organism evidence="2 3">
    <name type="scientific">Racocetra fulgida</name>
    <dbReference type="NCBI Taxonomy" id="60492"/>
    <lineage>
        <taxon>Eukaryota</taxon>
        <taxon>Fungi</taxon>
        <taxon>Fungi incertae sedis</taxon>
        <taxon>Mucoromycota</taxon>
        <taxon>Glomeromycotina</taxon>
        <taxon>Glomeromycetes</taxon>
        <taxon>Diversisporales</taxon>
        <taxon>Gigasporaceae</taxon>
        <taxon>Racocetra</taxon>
    </lineage>
</organism>
<dbReference type="EMBL" id="CAJVPZ010028366">
    <property type="protein sequence ID" value="CAG8731187.1"/>
    <property type="molecule type" value="Genomic_DNA"/>
</dbReference>
<dbReference type="Proteomes" id="UP000789396">
    <property type="component" value="Unassembled WGS sequence"/>
</dbReference>
<sequence>NLDAIAQIRSYYIANSKFKLPHYSIDKPIDDIKRTLYNADLYEETNNIVFEQALMTININQSNTDDDDDNVSEEFFELDNTLDLSNSSFRTKTSNQSEADIVDDNDAGPSNWLEEFNQEEDYDPAKLA</sequence>
<keyword evidence="3" id="KW-1185">Reference proteome</keyword>
<comment type="caution">
    <text evidence="2">The sequence shown here is derived from an EMBL/GenBank/DDBJ whole genome shotgun (WGS) entry which is preliminary data.</text>
</comment>
<proteinExistence type="predicted"/>